<dbReference type="Gene3D" id="3.40.50.720">
    <property type="entry name" value="NAD(P)-binding Rossmann-like Domain"/>
    <property type="match status" value="1"/>
</dbReference>
<accession>A0A0P9DEE7</accession>
<feature type="domain" description="Dihydrodipicolinate reductase N-terminal" evidence="3">
    <location>
        <begin position="7"/>
        <end position="98"/>
    </location>
</feature>
<keyword evidence="6" id="KW-1185">Reference proteome</keyword>
<evidence type="ECO:0000313" key="6">
    <source>
        <dbReference type="Proteomes" id="UP000050509"/>
    </source>
</evidence>
<dbReference type="AlphaFoldDB" id="A0A0P9DEE7"/>
<dbReference type="GO" id="GO:0008839">
    <property type="term" value="F:4-hydroxy-tetrahydrodipicolinate reductase"/>
    <property type="evidence" value="ECO:0007669"/>
    <property type="project" value="InterPro"/>
</dbReference>
<evidence type="ECO:0000256" key="1">
    <source>
        <dbReference type="ARBA" id="ARBA00022857"/>
    </source>
</evidence>
<dbReference type="Pfam" id="PF01113">
    <property type="entry name" value="DapB_N"/>
    <property type="match status" value="1"/>
</dbReference>
<keyword evidence="2" id="KW-0560">Oxidoreductase</keyword>
<sequence length="345" mass="36976">MVMEAIRVLHYGLGAIGSAVALLTATQRGLEVVGGIDRDPQKIGRDLGDVIGLGQQLGVAVSGDVNETLRRTQPHIVIHATVPRFHDIYPQLLACLNAHASVISTCEELVYPFGKEPAAAHELHRAAAQAGVTVVGAGVNPGFVMDLLPLMLTAPCVNVKRISVSRVVDATKRRAGVHQRIGAGLSLDQFREHVARGDVRHVGLPESIGLIADGLGWQLYRITEQIDPILASEWLTTPYGTVAPGQVAGVRQNARGWMHGRDVISLTWEQAVGSRKAHDAIYIDATPPLDMLIQGGLHGEHATAALIVHAIPQVLAAAPGLMTVLDLPTPHYRPRPEPLRARERG</sequence>
<dbReference type="SUPFAM" id="SSF51735">
    <property type="entry name" value="NAD(P)-binding Rossmann-fold domains"/>
    <property type="match status" value="1"/>
</dbReference>
<name>A0A0P9DEE7_9CHLR</name>
<comment type="caution">
    <text evidence="5">The sequence shown here is derived from an EMBL/GenBank/DDBJ whole genome shotgun (WGS) entry which is preliminary data.</text>
</comment>
<dbReference type="InterPro" id="IPR000846">
    <property type="entry name" value="DapB_N"/>
</dbReference>
<dbReference type="EMBL" id="LJCR01000120">
    <property type="protein sequence ID" value="KPV54071.1"/>
    <property type="molecule type" value="Genomic_DNA"/>
</dbReference>
<dbReference type="Pfam" id="PF19328">
    <property type="entry name" value="DAP_DH_C"/>
    <property type="match status" value="1"/>
</dbReference>
<evidence type="ECO:0000259" key="4">
    <source>
        <dbReference type="Pfam" id="PF19328"/>
    </source>
</evidence>
<dbReference type="GO" id="GO:0009089">
    <property type="term" value="P:lysine biosynthetic process via diaminopimelate"/>
    <property type="evidence" value="ECO:0007669"/>
    <property type="project" value="InterPro"/>
</dbReference>
<dbReference type="CDD" id="cd24146">
    <property type="entry name" value="nat-AmDH_N_like"/>
    <property type="match status" value="1"/>
</dbReference>
<gene>
    <name evidence="5" type="ORF">SE17_05970</name>
</gene>
<proteinExistence type="predicted"/>
<dbReference type="InterPro" id="IPR036291">
    <property type="entry name" value="NAD(P)-bd_dom_sf"/>
</dbReference>
<evidence type="ECO:0000313" key="5">
    <source>
        <dbReference type="EMBL" id="KPV54071.1"/>
    </source>
</evidence>
<reference evidence="5 6" key="1">
    <citation type="submission" date="2015-09" db="EMBL/GenBank/DDBJ databases">
        <title>Draft genome sequence of Kouleothrix aurantiaca JCM 19913.</title>
        <authorList>
            <person name="Hemp J."/>
        </authorList>
    </citation>
    <scope>NUCLEOTIDE SEQUENCE [LARGE SCALE GENOMIC DNA]</scope>
    <source>
        <strain evidence="5 6">COM-B</strain>
    </source>
</reference>
<organism evidence="5 6">
    <name type="scientific">Kouleothrix aurantiaca</name>
    <dbReference type="NCBI Taxonomy" id="186479"/>
    <lineage>
        <taxon>Bacteria</taxon>
        <taxon>Bacillati</taxon>
        <taxon>Chloroflexota</taxon>
        <taxon>Chloroflexia</taxon>
        <taxon>Chloroflexales</taxon>
        <taxon>Roseiflexineae</taxon>
        <taxon>Roseiflexaceae</taxon>
        <taxon>Kouleothrix</taxon>
    </lineage>
</organism>
<dbReference type="InterPro" id="IPR045760">
    <property type="entry name" value="DAP_DH_C"/>
</dbReference>
<dbReference type="Proteomes" id="UP000050509">
    <property type="component" value="Unassembled WGS sequence"/>
</dbReference>
<protein>
    <submittedName>
        <fullName evidence="5">Uncharacterized protein</fullName>
    </submittedName>
</protein>
<keyword evidence="1" id="KW-0521">NADP</keyword>
<feature type="domain" description="2,4-diaminopentanoate dehydrogenase C-terminal" evidence="4">
    <location>
        <begin position="143"/>
        <end position="331"/>
    </location>
</feature>
<evidence type="ECO:0000256" key="2">
    <source>
        <dbReference type="ARBA" id="ARBA00023002"/>
    </source>
</evidence>
<evidence type="ECO:0000259" key="3">
    <source>
        <dbReference type="Pfam" id="PF01113"/>
    </source>
</evidence>